<dbReference type="InterPro" id="IPR005793">
    <property type="entry name" value="Formyl_trans_C"/>
</dbReference>
<organism evidence="3 4">
    <name type="scientific">Kosakonia calanthes</name>
    <dbReference type="NCBI Taxonomy" id="3139408"/>
    <lineage>
        <taxon>Bacteria</taxon>
        <taxon>Pseudomonadati</taxon>
        <taxon>Pseudomonadota</taxon>
        <taxon>Gammaproteobacteria</taxon>
        <taxon>Enterobacterales</taxon>
        <taxon>Enterobacteriaceae</taxon>
        <taxon>Kosakonia</taxon>
    </lineage>
</organism>
<dbReference type="Pfam" id="PF02911">
    <property type="entry name" value="Formyl_trans_C"/>
    <property type="match status" value="1"/>
</dbReference>
<dbReference type="InterPro" id="IPR036477">
    <property type="entry name" value="Formyl_transf_N_sf"/>
</dbReference>
<dbReference type="SUPFAM" id="SSF53328">
    <property type="entry name" value="Formyltransferase"/>
    <property type="match status" value="1"/>
</dbReference>
<reference evidence="3 4" key="1">
    <citation type="submission" date="2024-04" db="EMBL/GenBank/DDBJ databases">
        <title>Kosakonia calanthae sp. nov., a halophilic bacterium isolated from leaves of Calanthe tiplacata.</title>
        <authorList>
            <person name="Wu P."/>
        </authorList>
    </citation>
    <scope>NUCLEOTIDE SEQUENCE [LARGE SCALE GENOMIC DNA]</scope>
    <source>
        <strain evidence="3 4">BYX6</strain>
    </source>
</reference>
<evidence type="ECO:0000313" key="3">
    <source>
        <dbReference type="EMBL" id="WZV96720.1"/>
    </source>
</evidence>
<dbReference type="InterPro" id="IPR047180">
    <property type="entry name" value="HoxX-like"/>
</dbReference>
<dbReference type="InterPro" id="IPR002376">
    <property type="entry name" value="Formyl_transf_N"/>
</dbReference>
<proteinExistence type="predicted"/>
<dbReference type="Gene3D" id="3.40.50.12230">
    <property type="match status" value="1"/>
</dbReference>
<dbReference type="Proteomes" id="UP001466893">
    <property type="component" value="Chromosome"/>
</dbReference>
<evidence type="ECO:0000259" key="2">
    <source>
        <dbReference type="Pfam" id="PF02911"/>
    </source>
</evidence>
<accession>A0ABZ3B1X7</accession>
<dbReference type="InterPro" id="IPR001753">
    <property type="entry name" value="Enoyl-CoA_hydra/iso"/>
</dbReference>
<protein>
    <submittedName>
        <fullName evidence="3">Enoyl-CoA hydratase-related protein</fullName>
    </submittedName>
</protein>
<sequence>MKILLLCSAFNGLSQRFFVELTDAGHQVAVIVFVNNEDLEQRLKDDPPDIIIAPFLKRAIPDHIWQQFKCFIVHPGIVGDRGPSSLDWAIIEGWNEWGVTLLEANAEMDAGDIWATRTFPLLPMAKSQIYRHFVTDAAVACLWELIDKLHNGQQKGKPLDYANASTRGRERKPLPATARTLDWNTDNTTTLLRKIWASDSLPGASTVLAGVPVRVFNVWQADADVTKLRGRSGDIFARSGDAVCVATVDGALWIGHLRRTDEHAKAHVKLPAAVALAEALPALEPLATLHVTHPDSAWLERRDRIGILHFPLLNGAFTTHDSLALCKLFKQATQDEQLDAIVLAGGNDFWSNGIELNSIHVADNPAEEGWASINAIDDLAEAILTCQNKLVISAVNANAGAGGAMLMLAADRVIMRSGVVINPHYKTMGLFGSELWTLTLPWRVGTETALALTEDCMPVSASKAASIGLVDGVIDTSRSAFLETVIAQVSEMISPAQLPTNQQEKYLNRHGMRHERASAEYRQNELKKMHANFFADDMHFSARRKAFVMKHPPCKLPDHLQRYNLICSAEVLAECECQ</sequence>
<evidence type="ECO:0000313" key="4">
    <source>
        <dbReference type="Proteomes" id="UP001466893"/>
    </source>
</evidence>
<dbReference type="CDD" id="cd06558">
    <property type="entry name" value="crotonase-like"/>
    <property type="match status" value="1"/>
</dbReference>
<dbReference type="InterPro" id="IPR009188">
    <property type="entry name" value="NiFe-hyd_mat_HypX/HoxX"/>
</dbReference>
<dbReference type="PANTHER" id="PTHR43388:SF1">
    <property type="entry name" value="HYDROGENASE MATURATION FACTOR HOXX"/>
    <property type="match status" value="1"/>
</dbReference>
<dbReference type="InterPro" id="IPR029045">
    <property type="entry name" value="ClpP/crotonase-like_dom_sf"/>
</dbReference>
<dbReference type="PIRSF" id="PIRSF006787">
    <property type="entry name" value="Hydrgn_mat_HoxX"/>
    <property type="match status" value="1"/>
</dbReference>
<dbReference type="Pfam" id="PF00378">
    <property type="entry name" value="ECH_1"/>
    <property type="match status" value="1"/>
</dbReference>
<dbReference type="PANTHER" id="PTHR43388">
    <property type="entry name" value="HYDROGENASE MATURATION FACTOR HOXX"/>
    <property type="match status" value="1"/>
</dbReference>
<gene>
    <name evidence="3" type="ORF">AAEY27_13595</name>
</gene>
<evidence type="ECO:0000259" key="1">
    <source>
        <dbReference type="Pfam" id="PF00551"/>
    </source>
</evidence>
<feature type="domain" description="Formyl transferase C-terminal" evidence="2">
    <location>
        <begin position="179"/>
        <end position="261"/>
    </location>
</feature>
<dbReference type="Gene3D" id="3.90.226.10">
    <property type="entry name" value="2-enoyl-CoA Hydratase, Chain A, domain 1"/>
    <property type="match status" value="1"/>
</dbReference>
<feature type="domain" description="Formyl transferase N-terminal" evidence="1">
    <location>
        <begin position="36"/>
        <end position="138"/>
    </location>
</feature>
<dbReference type="EMBL" id="CP151800">
    <property type="protein sequence ID" value="WZV96720.1"/>
    <property type="molecule type" value="Genomic_DNA"/>
</dbReference>
<dbReference type="InterPro" id="IPR011034">
    <property type="entry name" value="Formyl_transferase-like_C_sf"/>
</dbReference>
<dbReference type="RefSeq" id="WP_342321134.1">
    <property type="nucleotide sequence ID" value="NZ_CP151800.1"/>
</dbReference>
<dbReference type="CDD" id="cd08650">
    <property type="entry name" value="FMT_core_HypX_N"/>
    <property type="match status" value="1"/>
</dbReference>
<name>A0ABZ3B1X7_9ENTR</name>
<dbReference type="Pfam" id="PF00551">
    <property type="entry name" value="Formyl_trans_N"/>
    <property type="match status" value="1"/>
</dbReference>
<dbReference type="SUPFAM" id="SSF52096">
    <property type="entry name" value="ClpP/crotonase"/>
    <property type="match status" value="1"/>
</dbReference>
<keyword evidence="4" id="KW-1185">Reference proteome</keyword>
<dbReference type="SUPFAM" id="SSF50486">
    <property type="entry name" value="FMT C-terminal domain-like"/>
    <property type="match status" value="1"/>
</dbReference>